<dbReference type="PANTHER" id="PTHR43639">
    <property type="entry name" value="OXIDOREDUCTASE, SHORT-CHAIN DEHYDROGENASE/REDUCTASE FAMILY (AFU_ORTHOLOGUE AFUA_5G02870)"/>
    <property type="match status" value="1"/>
</dbReference>
<dbReference type="AlphaFoldDB" id="A0A5Q2Q9W3"/>
<dbReference type="RefSeq" id="WP_153713258.1">
    <property type="nucleotide sequence ID" value="NZ_CP045871.1"/>
</dbReference>
<dbReference type="SUPFAM" id="SSF51735">
    <property type="entry name" value="NAD(P)-binding Rossmann-fold domains"/>
    <property type="match status" value="1"/>
</dbReference>
<reference evidence="3 4" key="1">
    <citation type="submission" date="2019-11" db="EMBL/GenBank/DDBJ databases">
        <authorList>
            <person name="Khan S.A."/>
            <person name="Jeon C.O."/>
            <person name="Chun B.H."/>
        </authorList>
    </citation>
    <scope>NUCLEOTIDE SEQUENCE [LARGE SCALE GENOMIC DNA]</scope>
    <source>
        <strain evidence="3 4">IMCC 1097</strain>
    </source>
</reference>
<dbReference type="InterPro" id="IPR002347">
    <property type="entry name" value="SDR_fam"/>
</dbReference>
<dbReference type="Pfam" id="PF13561">
    <property type="entry name" value="adh_short_C2"/>
    <property type="match status" value="1"/>
</dbReference>
<dbReference type="InterPro" id="IPR036291">
    <property type="entry name" value="NAD(P)-bd_dom_sf"/>
</dbReference>
<dbReference type="GO" id="GO:0016491">
    <property type="term" value="F:oxidoreductase activity"/>
    <property type="evidence" value="ECO:0007669"/>
    <property type="project" value="UniProtKB-KW"/>
</dbReference>
<keyword evidence="4" id="KW-1185">Reference proteome</keyword>
<dbReference type="PROSITE" id="PS00061">
    <property type="entry name" value="ADH_SHORT"/>
    <property type="match status" value="1"/>
</dbReference>
<organism evidence="3 4">
    <name type="scientific">Litorivicinus lipolyticus</name>
    <dbReference type="NCBI Taxonomy" id="418701"/>
    <lineage>
        <taxon>Bacteria</taxon>
        <taxon>Pseudomonadati</taxon>
        <taxon>Pseudomonadota</taxon>
        <taxon>Gammaproteobacteria</taxon>
        <taxon>Oceanospirillales</taxon>
        <taxon>Litorivicinaceae</taxon>
        <taxon>Litorivicinus</taxon>
    </lineage>
</organism>
<evidence type="ECO:0000313" key="3">
    <source>
        <dbReference type="EMBL" id="QGG79754.1"/>
    </source>
</evidence>
<dbReference type="Proteomes" id="UP000388235">
    <property type="component" value="Chromosome"/>
</dbReference>
<dbReference type="PRINTS" id="PR00081">
    <property type="entry name" value="GDHRDH"/>
</dbReference>
<keyword evidence="2" id="KW-0560">Oxidoreductase</keyword>
<gene>
    <name evidence="3" type="ORF">GH975_03875</name>
</gene>
<dbReference type="Gene3D" id="3.40.50.720">
    <property type="entry name" value="NAD(P)-binding Rossmann-like Domain"/>
    <property type="match status" value="1"/>
</dbReference>
<evidence type="ECO:0000256" key="1">
    <source>
        <dbReference type="ARBA" id="ARBA00006484"/>
    </source>
</evidence>
<protein>
    <submittedName>
        <fullName evidence="3">SDR family oxidoreductase</fullName>
    </submittedName>
</protein>
<evidence type="ECO:0000313" key="4">
    <source>
        <dbReference type="Proteomes" id="UP000388235"/>
    </source>
</evidence>
<dbReference type="PANTHER" id="PTHR43639:SF1">
    <property type="entry name" value="SHORT-CHAIN DEHYDROGENASE_REDUCTASE FAMILY PROTEIN"/>
    <property type="match status" value="1"/>
</dbReference>
<sequence length="235" mass="25651">MKHAFVTGVGRRLGFAICQRLLDQGWQVSGHYRTPSDATTTLAGRGATLYQADLEDADAVIAMVTTLQSSARLDLIVHNASCFTPEPDDLAAKARWSDACHRVHVQAPMLINEGLGALLQASDGDPNVVHITDIFAERPDPQYRTYTAAKAGLDNLALSYAKHWAPKVRVNRIQPGPILFLPEHSEAHKKRVLANTLLQREGGLDPVLDAIWLLIDNAYLTGAVIKVDGGRFLAQ</sequence>
<dbReference type="EMBL" id="CP045871">
    <property type="protein sequence ID" value="QGG79754.1"/>
    <property type="molecule type" value="Genomic_DNA"/>
</dbReference>
<dbReference type="InterPro" id="IPR020904">
    <property type="entry name" value="Sc_DH/Rdtase_CS"/>
</dbReference>
<accession>A0A5Q2Q9W3</accession>
<proteinExistence type="inferred from homology"/>
<comment type="similarity">
    <text evidence="1">Belongs to the short-chain dehydrogenases/reductases (SDR) family.</text>
</comment>
<dbReference type="OrthoDB" id="9793499at2"/>
<name>A0A5Q2Q9W3_9GAMM</name>
<evidence type="ECO:0000256" key="2">
    <source>
        <dbReference type="ARBA" id="ARBA00023002"/>
    </source>
</evidence>
<dbReference type="KEGG" id="llp:GH975_03875"/>